<dbReference type="Proteomes" id="UP000095349">
    <property type="component" value="Chromosome"/>
</dbReference>
<dbReference type="Pfam" id="PF04149">
    <property type="entry name" value="DUF397"/>
    <property type="match status" value="2"/>
</dbReference>
<evidence type="ECO:0000313" key="2">
    <source>
        <dbReference type="EMBL" id="AOT60306.1"/>
    </source>
</evidence>
<name>A0A1D8G4B5_9ACTN</name>
<feature type="domain" description="DUF397" evidence="1">
    <location>
        <begin position="32"/>
        <end position="80"/>
    </location>
</feature>
<evidence type="ECO:0000313" key="3">
    <source>
        <dbReference type="Proteomes" id="UP000095349"/>
    </source>
</evidence>
<gene>
    <name evidence="2" type="ORF">A4G23_03177</name>
</gene>
<dbReference type="OrthoDB" id="4562195at2"/>
<accession>A0A1D8G4B5</accession>
<dbReference type="RefSeq" id="WP_069977483.1">
    <property type="nucleotide sequence ID" value="NZ_CP017316.1"/>
</dbReference>
<proteinExistence type="predicted"/>
<keyword evidence="3" id="KW-1185">Reference proteome</keyword>
<dbReference type="EMBL" id="CP017316">
    <property type="protein sequence ID" value="AOT60306.1"/>
    <property type="molecule type" value="Genomic_DNA"/>
</dbReference>
<dbReference type="STRING" id="285473.A4G23_03177"/>
<dbReference type="KEGG" id="srn:A4G23_03177"/>
<reference evidence="2 3" key="1">
    <citation type="submission" date="2016-09" db="EMBL/GenBank/DDBJ databases">
        <title>Streptomyces rubrolavendulae MJM4426 Genome sequencing and assembly.</title>
        <authorList>
            <person name="Kim J.-G."/>
        </authorList>
    </citation>
    <scope>NUCLEOTIDE SEQUENCE [LARGE SCALE GENOMIC DNA]</scope>
    <source>
        <strain evidence="2 3">MJM4426</strain>
    </source>
</reference>
<protein>
    <recommendedName>
        <fullName evidence="1">DUF397 domain-containing protein</fullName>
    </recommendedName>
</protein>
<organism evidence="2 3">
    <name type="scientific">Streptomyces rubrolavendulae</name>
    <dbReference type="NCBI Taxonomy" id="285473"/>
    <lineage>
        <taxon>Bacteria</taxon>
        <taxon>Bacillati</taxon>
        <taxon>Actinomycetota</taxon>
        <taxon>Actinomycetes</taxon>
        <taxon>Kitasatosporales</taxon>
        <taxon>Streptomycetaceae</taxon>
        <taxon>Streptomyces</taxon>
    </lineage>
</organism>
<dbReference type="AlphaFoldDB" id="A0A1D8G4B5"/>
<dbReference type="InterPro" id="IPR007278">
    <property type="entry name" value="DUF397"/>
</dbReference>
<feature type="domain" description="DUF397" evidence="1">
    <location>
        <begin position="13"/>
        <end position="31"/>
    </location>
</feature>
<sequence length="86" mass="9262">MTLKPSDGANHQLEWIKSSYSTDDGPSCVEVAWIKSSYSTADGPSCVEVAPAHDRILVRDSKNPTGPRLALAPATWAAFLPYASTR</sequence>
<evidence type="ECO:0000259" key="1">
    <source>
        <dbReference type="Pfam" id="PF04149"/>
    </source>
</evidence>